<dbReference type="Gene3D" id="1.10.150.20">
    <property type="entry name" value="5' to 3' exonuclease, C-terminal subdomain"/>
    <property type="match status" value="1"/>
</dbReference>
<dbReference type="InterPro" id="IPR036267">
    <property type="entry name" value="RuvA_C_sf"/>
</dbReference>
<dbReference type="AlphaFoldDB" id="L7VRX4"/>
<dbReference type="GO" id="GO:0005524">
    <property type="term" value="F:ATP binding"/>
    <property type="evidence" value="ECO:0007669"/>
    <property type="project" value="InterPro"/>
</dbReference>
<dbReference type="GO" id="GO:0000400">
    <property type="term" value="F:four-way junction DNA binding"/>
    <property type="evidence" value="ECO:0007669"/>
    <property type="project" value="UniProtKB-UniRule"/>
</dbReference>
<feature type="region of interest" description="Domain III" evidence="6">
    <location>
        <begin position="148"/>
        <end position="197"/>
    </location>
</feature>
<gene>
    <name evidence="6" type="primary">ruvA</name>
</gene>
<comment type="function">
    <text evidence="6">The RuvA-RuvB-RuvC complex processes Holliday junction (HJ) DNA during genetic recombination and DNA repair, while the RuvA-RuvB complex plays an important role in the rescue of blocked DNA replication forks via replication fork reversal (RFR). RuvA specifically binds to HJ cruciform DNA, conferring on it an open structure. The RuvB hexamer acts as an ATP-dependent pump, pulling dsDNA into and through the RuvAB complex. HJ branch migration allows RuvC to scan DNA until it finds its consensus sequence, where it cleaves and resolves the cruciform DNA.</text>
</comment>
<dbReference type="SUPFAM" id="SSF50249">
    <property type="entry name" value="Nucleic acid-binding proteins"/>
    <property type="match status" value="1"/>
</dbReference>
<evidence type="ECO:0000256" key="3">
    <source>
        <dbReference type="ARBA" id="ARBA00023125"/>
    </source>
</evidence>
<dbReference type="EMBL" id="JX649882">
    <property type="protein sequence ID" value="AGC71772.1"/>
    <property type="molecule type" value="Genomic_DNA"/>
</dbReference>
<name>L7VRX4_9BACT</name>
<feature type="domain" description="Helix-hairpin-helix DNA-binding motif class 1" evidence="7">
    <location>
        <begin position="107"/>
        <end position="126"/>
    </location>
</feature>
<dbReference type="SUPFAM" id="SSF46929">
    <property type="entry name" value="DNA helicase RuvA subunit, C-terminal domain"/>
    <property type="match status" value="1"/>
</dbReference>
<dbReference type="InterPro" id="IPR011114">
    <property type="entry name" value="RuvA_C"/>
</dbReference>
<dbReference type="Pfam" id="PF01330">
    <property type="entry name" value="RuvA_N"/>
    <property type="match status" value="1"/>
</dbReference>
<dbReference type="SMART" id="SM00278">
    <property type="entry name" value="HhH1"/>
    <property type="match status" value="2"/>
</dbReference>
<evidence type="ECO:0000256" key="2">
    <source>
        <dbReference type="ARBA" id="ARBA00022763"/>
    </source>
</evidence>
<dbReference type="Gene3D" id="2.40.50.140">
    <property type="entry name" value="Nucleic acid-binding proteins"/>
    <property type="match status" value="1"/>
</dbReference>
<dbReference type="InterPro" id="IPR010994">
    <property type="entry name" value="RuvA_2-like"/>
</dbReference>
<dbReference type="Gene3D" id="1.10.8.10">
    <property type="entry name" value="DNA helicase RuvA subunit, C-terminal domain"/>
    <property type="match status" value="1"/>
</dbReference>
<dbReference type="GO" id="GO:0006281">
    <property type="term" value="P:DNA repair"/>
    <property type="evidence" value="ECO:0007669"/>
    <property type="project" value="UniProtKB-UniRule"/>
</dbReference>
<comment type="caution">
    <text evidence="6">Lacks conserved residue(s) required for the propagation of feature annotation.</text>
</comment>
<dbReference type="InterPro" id="IPR000085">
    <property type="entry name" value="RuvA"/>
</dbReference>
<feature type="domain" description="Helix-hairpin-helix DNA-binding motif class 1" evidence="7">
    <location>
        <begin position="72"/>
        <end position="91"/>
    </location>
</feature>
<protein>
    <recommendedName>
        <fullName evidence="6">Holliday junction branch migration complex subunit RuvA</fullName>
    </recommendedName>
</protein>
<keyword evidence="2 6" id="KW-0227">DNA damage</keyword>
<reference evidence="8" key="1">
    <citation type="submission" date="2012-09" db="EMBL/GenBank/DDBJ databases">
        <title>Metagenomic Characterization of a Microbial Community in Wastewater Detects High Levels of Antibiotic Resistance.</title>
        <authorList>
            <person name="Abrams M."/>
            <person name="Caldwell A."/>
            <person name="Vandaei E."/>
            <person name="Lee W."/>
            <person name="Perrott J."/>
            <person name="Khan S.Y."/>
            <person name="Ta J."/>
            <person name="Romero D."/>
            <person name="Nguyen V."/>
            <person name="Pourmand N."/>
            <person name="Ouverney C.C."/>
        </authorList>
    </citation>
    <scope>NUCLEOTIDE SEQUENCE</scope>
</reference>
<dbReference type="InterPro" id="IPR013849">
    <property type="entry name" value="DNA_helicase_Holl-junc_RuvA_I"/>
</dbReference>
<keyword evidence="4 6" id="KW-0233">DNA recombination</keyword>
<organism evidence="8">
    <name type="scientific">uncultured bacterium A1Q1_fos_2116</name>
    <dbReference type="NCBI Taxonomy" id="1256564"/>
    <lineage>
        <taxon>Bacteria</taxon>
        <taxon>environmental samples</taxon>
    </lineage>
</organism>
<dbReference type="SUPFAM" id="SSF47781">
    <property type="entry name" value="RuvA domain 2-like"/>
    <property type="match status" value="1"/>
</dbReference>
<comment type="subunit">
    <text evidence="6">Homotetramer. Forms an RuvA(8)-RuvB(12)-Holliday junction (HJ) complex. HJ DNA is sandwiched between 2 RuvA tetramers; dsDNA enters through RuvA and exits via RuvB. An RuvB hexamer assembles on each DNA strand where it exits the tetramer. Each RuvB hexamer is contacted by two RuvA subunits (via domain III) on 2 adjacent RuvB subunits; this complex drives branch migration. In the full resolvosome a probable DNA-RuvA(4)-RuvB(12)-RuvC(2) complex forms which resolves the HJ.</text>
</comment>
<dbReference type="CDD" id="cd14332">
    <property type="entry name" value="UBA_RuvA_C"/>
    <property type="match status" value="1"/>
</dbReference>
<evidence type="ECO:0000313" key="8">
    <source>
        <dbReference type="EMBL" id="AGC71772.1"/>
    </source>
</evidence>
<dbReference type="GO" id="GO:0005737">
    <property type="term" value="C:cytoplasm"/>
    <property type="evidence" value="ECO:0007669"/>
    <property type="project" value="UniProtKB-SubCell"/>
</dbReference>
<comment type="similarity">
    <text evidence="6">Belongs to the RuvA family.</text>
</comment>
<dbReference type="GO" id="GO:0006310">
    <property type="term" value="P:DNA recombination"/>
    <property type="evidence" value="ECO:0007669"/>
    <property type="project" value="UniProtKB-UniRule"/>
</dbReference>
<evidence type="ECO:0000256" key="4">
    <source>
        <dbReference type="ARBA" id="ARBA00023172"/>
    </source>
</evidence>
<dbReference type="NCBIfam" id="TIGR00084">
    <property type="entry name" value="ruvA"/>
    <property type="match status" value="1"/>
</dbReference>
<dbReference type="InterPro" id="IPR003583">
    <property type="entry name" value="Hlx-hairpin-Hlx_DNA-bd_motif"/>
</dbReference>
<evidence type="ECO:0000256" key="6">
    <source>
        <dbReference type="HAMAP-Rule" id="MF_00031"/>
    </source>
</evidence>
<dbReference type="Pfam" id="PF14520">
    <property type="entry name" value="HHH_5"/>
    <property type="match status" value="1"/>
</dbReference>
<comment type="domain">
    <text evidence="6">Has three domains with a flexible linker between the domains II and III and assumes an 'L' shape. Domain III is highly mobile and contacts RuvB.</text>
</comment>
<keyword evidence="3 6" id="KW-0238">DNA-binding</keyword>
<evidence type="ECO:0000256" key="1">
    <source>
        <dbReference type="ARBA" id="ARBA00022490"/>
    </source>
</evidence>
<dbReference type="GO" id="GO:0009378">
    <property type="term" value="F:four-way junction helicase activity"/>
    <property type="evidence" value="ECO:0007669"/>
    <property type="project" value="InterPro"/>
</dbReference>
<keyword evidence="8" id="KW-0547">Nucleotide-binding</keyword>
<dbReference type="Pfam" id="PF07499">
    <property type="entry name" value="RuvA_C"/>
    <property type="match status" value="1"/>
</dbReference>
<evidence type="ECO:0000256" key="5">
    <source>
        <dbReference type="ARBA" id="ARBA00023204"/>
    </source>
</evidence>
<sequence length="197" mass="20588">MISQLTGTVVSLGLNTIVIDVNGVGMQVHCAPNTTGALTLGSRATIVTSLVVREDSLTLFGFANPEERDMWLLLQTVSGIGPKVALAFVAVLSPDEASRALAEGDLATLTKVPGIGKKGAERLVVELKDKVAAAPNVAGPAREAWRPQVREALIGLGWSAKEADKAVETVAGTLPSDHDGDVATILRKTLQTMVKGR</sequence>
<proteinExistence type="inferred from homology"/>
<accession>L7VRX4</accession>
<comment type="subcellular location">
    <subcellularLocation>
        <location evidence="6">Cytoplasm</location>
    </subcellularLocation>
</comment>
<evidence type="ECO:0000259" key="7">
    <source>
        <dbReference type="SMART" id="SM00278"/>
    </source>
</evidence>
<keyword evidence="8" id="KW-0347">Helicase</keyword>
<dbReference type="GO" id="GO:0048476">
    <property type="term" value="C:Holliday junction resolvase complex"/>
    <property type="evidence" value="ECO:0007669"/>
    <property type="project" value="UniProtKB-UniRule"/>
</dbReference>
<keyword evidence="8" id="KW-0067">ATP-binding</keyword>
<keyword evidence="5 6" id="KW-0234">DNA repair</keyword>
<dbReference type="HAMAP" id="MF_00031">
    <property type="entry name" value="DNA_HJ_migration_RuvA"/>
    <property type="match status" value="1"/>
</dbReference>
<keyword evidence="1 6" id="KW-0963">Cytoplasm</keyword>
<dbReference type="GO" id="GO:0009379">
    <property type="term" value="C:Holliday junction helicase complex"/>
    <property type="evidence" value="ECO:0007669"/>
    <property type="project" value="InterPro"/>
</dbReference>
<dbReference type="InterPro" id="IPR012340">
    <property type="entry name" value="NA-bd_OB-fold"/>
</dbReference>
<keyword evidence="8" id="KW-0378">Hydrolase</keyword>